<evidence type="ECO:0000256" key="2">
    <source>
        <dbReference type="ARBA" id="ARBA00012438"/>
    </source>
</evidence>
<dbReference type="InterPro" id="IPR003594">
    <property type="entry name" value="HATPase_dom"/>
</dbReference>
<dbReference type="FunFam" id="3.30.565.10:FF:000037">
    <property type="entry name" value="Hybrid sensor histidine kinase/response regulator"/>
    <property type="match status" value="1"/>
</dbReference>
<dbReference type="InterPro" id="IPR005467">
    <property type="entry name" value="His_kinase_dom"/>
</dbReference>
<dbReference type="SMART" id="SM00387">
    <property type="entry name" value="HATPase_c"/>
    <property type="match status" value="1"/>
</dbReference>
<comment type="catalytic activity">
    <reaction evidence="1">
        <text>ATP + protein L-histidine = ADP + protein N-phospho-L-histidine.</text>
        <dbReference type="EC" id="2.7.13.3"/>
    </reaction>
</comment>
<dbReference type="InterPro" id="IPR004358">
    <property type="entry name" value="Sig_transdc_His_kin-like_C"/>
</dbReference>
<evidence type="ECO:0000256" key="4">
    <source>
        <dbReference type="ARBA" id="ARBA00022679"/>
    </source>
</evidence>
<dbReference type="InterPro" id="IPR001789">
    <property type="entry name" value="Sig_transdc_resp-reg_receiver"/>
</dbReference>
<keyword evidence="5" id="KW-0547">Nucleotide-binding</keyword>
<organism evidence="12 13">
    <name type="scientific">Acaryochloris thomasi RCC1774</name>
    <dbReference type="NCBI Taxonomy" id="1764569"/>
    <lineage>
        <taxon>Bacteria</taxon>
        <taxon>Bacillati</taxon>
        <taxon>Cyanobacteriota</taxon>
        <taxon>Cyanophyceae</taxon>
        <taxon>Acaryochloridales</taxon>
        <taxon>Acaryochloridaceae</taxon>
        <taxon>Acaryochloris</taxon>
        <taxon>Acaryochloris thomasi</taxon>
    </lineage>
</organism>
<evidence type="ECO:0000256" key="3">
    <source>
        <dbReference type="ARBA" id="ARBA00022553"/>
    </source>
</evidence>
<evidence type="ECO:0000256" key="1">
    <source>
        <dbReference type="ARBA" id="ARBA00000085"/>
    </source>
</evidence>
<dbReference type="SUPFAM" id="SSF55874">
    <property type="entry name" value="ATPase domain of HSP90 chaperone/DNA topoisomerase II/histidine kinase"/>
    <property type="match status" value="1"/>
</dbReference>
<evidence type="ECO:0000259" key="11">
    <source>
        <dbReference type="PROSITE" id="PS50110"/>
    </source>
</evidence>
<gene>
    <name evidence="12" type="primary">barA_2</name>
    <name evidence="12" type="ORF">C1752_00329</name>
</gene>
<keyword evidence="3 9" id="KW-0597">Phosphoprotein</keyword>
<protein>
    <recommendedName>
        <fullName evidence="2">histidine kinase</fullName>
        <ecNumber evidence="2">2.7.13.3</ecNumber>
    </recommendedName>
</protein>
<dbReference type="InterPro" id="IPR011006">
    <property type="entry name" value="CheY-like_superfamily"/>
</dbReference>
<proteinExistence type="predicted"/>
<keyword evidence="6 12" id="KW-0418">Kinase</keyword>
<dbReference type="InterPro" id="IPR003661">
    <property type="entry name" value="HisK_dim/P_dom"/>
</dbReference>
<dbReference type="SUPFAM" id="SSF52172">
    <property type="entry name" value="CheY-like"/>
    <property type="match status" value="1"/>
</dbReference>
<evidence type="ECO:0000313" key="12">
    <source>
        <dbReference type="EMBL" id="PZD75134.1"/>
    </source>
</evidence>
<dbReference type="GO" id="GO:0000155">
    <property type="term" value="F:phosphorelay sensor kinase activity"/>
    <property type="evidence" value="ECO:0007669"/>
    <property type="project" value="InterPro"/>
</dbReference>
<name>A0A2W1K0V0_9CYAN</name>
<reference evidence="12 13" key="1">
    <citation type="journal article" date="2018" name="Sci. Rep.">
        <title>A novel species of the marine cyanobacterium Acaryochloris with a unique pigment content and lifestyle.</title>
        <authorList>
            <person name="Partensky F."/>
            <person name="Six C."/>
            <person name="Ratin M."/>
            <person name="Garczarek L."/>
            <person name="Vaulot D."/>
            <person name="Probert I."/>
            <person name="Calteau A."/>
            <person name="Gourvil P."/>
            <person name="Marie D."/>
            <person name="Grebert T."/>
            <person name="Bouchier C."/>
            <person name="Le Panse S."/>
            <person name="Gachenot M."/>
            <person name="Rodriguez F."/>
            <person name="Garrido J.L."/>
        </authorList>
    </citation>
    <scope>NUCLEOTIDE SEQUENCE [LARGE SCALE GENOMIC DNA]</scope>
    <source>
        <strain evidence="12 13">RCC1774</strain>
    </source>
</reference>
<dbReference type="CDD" id="cd00082">
    <property type="entry name" value="HisKA"/>
    <property type="match status" value="1"/>
</dbReference>
<accession>A0A2W1K0V0</accession>
<evidence type="ECO:0000256" key="8">
    <source>
        <dbReference type="ARBA" id="ARBA00023012"/>
    </source>
</evidence>
<evidence type="ECO:0000313" key="13">
    <source>
        <dbReference type="Proteomes" id="UP000248857"/>
    </source>
</evidence>
<evidence type="ECO:0000256" key="9">
    <source>
        <dbReference type="PROSITE-ProRule" id="PRU00169"/>
    </source>
</evidence>
<sequence>MLPARILAVDDSPDNLLLLETLLEDLDEYELTCVENGLKALEFIHHSPPDLILLDVMMPGIDGYEVAQRIRSNEQLPFIPILLLTAHEQSSVVTGLDAGADDFIRKPFQIGELMARIRALLRLKYSIDEQQKMLRQRDDFVARMTHDLRTPLIAANRMLQFCLKGSFGQSLADISPALSNIVDSNDNLLQMVNTLLEVYRHEAGRKQLTLSQVNLYELCQEVMQTLQALADEKQLTLAIQADEDDFCIQGDCMELRRVITNLVGNAIKFTQKGSVALHLDCETTPQRRVVLQVQDTGAGIEPEMQHVVFEWFRQGAHVKGGSGLGLHLVHRIVALHHGTVSVQSQVGEGSTFTVSLPSQQV</sequence>
<dbReference type="PANTHER" id="PTHR43547">
    <property type="entry name" value="TWO-COMPONENT HISTIDINE KINASE"/>
    <property type="match status" value="1"/>
</dbReference>
<evidence type="ECO:0000256" key="6">
    <source>
        <dbReference type="ARBA" id="ARBA00022777"/>
    </source>
</evidence>
<dbReference type="SUPFAM" id="SSF47384">
    <property type="entry name" value="Homodimeric domain of signal transducing histidine kinase"/>
    <property type="match status" value="1"/>
</dbReference>
<dbReference type="SMART" id="SM00448">
    <property type="entry name" value="REC"/>
    <property type="match status" value="1"/>
</dbReference>
<dbReference type="Pfam" id="PF02518">
    <property type="entry name" value="HATPase_c"/>
    <property type="match status" value="1"/>
</dbReference>
<keyword evidence="7" id="KW-0067">ATP-binding</keyword>
<comment type="caution">
    <text evidence="12">The sequence shown here is derived from an EMBL/GenBank/DDBJ whole genome shotgun (WGS) entry which is preliminary data.</text>
</comment>
<dbReference type="Gene3D" id="3.40.50.2300">
    <property type="match status" value="1"/>
</dbReference>
<dbReference type="PROSITE" id="PS50109">
    <property type="entry name" value="HIS_KIN"/>
    <property type="match status" value="1"/>
</dbReference>
<dbReference type="Pfam" id="PF00072">
    <property type="entry name" value="Response_reg"/>
    <property type="match status" value="1"/>
</dbReference>
<dbReference type="Gene3D" id="1.10.287.130">
    <property type="match status" value="1"/>
</dbReference>
<dbReference type="OrthoDB" id="418136at2"/>
<dbReference type="InterPro" id="IPR036890">
    <property type="entry name" value="HATPase_C_sf"/>
</dbReference>
<dbReference type="EC" id="2.7.13.3" evidence="2"/>
<dbReference type="Proteomes" id="UP000248857">
    <property type="component" value="Unassembled WGS sequence"/>
</dbReference>
<evidence type="ECO:0000256" key="7">
    <source>
        <dbReference type="ARBA" id="ARBA00022840"/>
    </source>
</evidence>
<dbReference type="EMBL" id="PQWO01000001">
    <property type="protein sequence ID" value="PZD75134.1"/>
    <property type="molecule type" value="Genomic_DNA"/>
</dbReference>
<evidence type="ECO:0000256" key="5">
    <source>
        <dbReference type="ARBA" id="ARBA00022741"/>
    </source>
</evidence>
<keyword evidence="4 12" id="KW-0808">Transferase</keyword>
<feature type="modified residue" description="4-aspartylphosphate" evidence="9">
    <location>
        <position position="55"/>
    </location>
</feature>
<keyword evidence="8" id="KW-0902">Two-component regulatory system</keyword>
<dbReference type="SMART" id="SM00388">
    <property type="entry name" value="HisKA"/>
    <property type="match status" value="1"/>
</dbReference>
<dbReference type="Gene3D" id="6.10.250.690">
    <property type="match status" value="1"/>
</dbReference>
<dbReference type="Pfam" id="PF00512">
    <property type="entry name" value="HisKA"/>
    <property type="match status" value="1"/>
</dbReference>
<dbReference type="RefSeq" id="WP_110984308.1">
    <property type="nucleotide sequence ID" value="NZ_CAWNWM010000001.1"/>
</dbReference>
<dbReference type="AlphaFoldDB" id="A0A2W1K0V0"/>
<dbReference type="PANTHER" id="PTHR43547:SF2">
    <property type="entry name" value="HYBRID SIGNAL TRANSDUCTION HISTIDINE KINASE C"/>
    <property type="match status" value="1"/>
</dbReference>
<dbReference type="PRINTS" id="PR00344">
    <property type="entry name" value="BCTRLSENSOR"/>
</dbReference>
<feature type="domain" description="Histidine kinase" evidence="10">
    <location>
        <begin position="143"/>
        <end position="360"/>
    </location>
</feature>
<dbReference type="InterPro" id="IPR036097">
    <property type="entry name" value="HisK_dim/P_sf"/>
</dbReference>
<evidence type="ECO:0000259" key="10">
    <source>
        <dbReference type="PROSITE" id="PS50109"/>
    </source>
</evidence>
<keyword evidence="13" id="KW-1185">Reference proteome</keyword>
<feature type="domain" description="Response regulatory" evidence="11">
    <location>
        <begin position="5"/>
        <end position="121"/>
    </location>
</feature>
<dbReference type="GO" id="GO:0005524">
    <property type="term" value="F:ATP binding"/>
    <property type="evidence" value="ECO:0007669"/>
    <property type="project" value="UniProtKB-KW"/>
</dbReference>
<dbReference type="PROSITE" id="PS50110">
    <property type="entry name" value="RESPONSE_REGULATORY"/>
    <property type="match status" value="1"/>
</dbReference>
<dbReference type="Gene3D" id="3.30.565.10">
    <property type="entry name" value="Histidine kinase-like ATPase, C-terminal domain"/>
    <property type="match status" value="1"/>
</dbReference>